<protein>
    <recommendedName>
        <fullName evidence="8">50S ribosomal protein L20</fullName>
    </recommendedName>
</protein>
<dbReference type="PANTHER" id="PTHR10986">
    <property type="entry name" value="39S RIBOSOMAL PROTEIN L20"/>
    <property type="match status" value="1"/>
</dbReference>
<evidence type="ECO:0000256" key="4">
    <source>
        <dbReference type="RuleBase" id="RU000561"/>
    </source>
</evidence>
<proteinExistence type="inferred from homology"/>
<dbReference type="GO" id="GO:0005840">
    <property type="term" value="C:ribosome"/>
    <property type="evidence" value="ECO:0007669"/>
    <property type="project" value="UniProtKB-KW"/>
</dbReference>
<evidence type="ECO:0000256" key="5">
    <source>
        <dbReference type="SAM" id="MobiDB-lite"/>
    </source>
</evidence>
<keyword evidence="3 4" id="KW-0687">Ribonucleoprotein</keyword>
<keyword evidence="2 4" id="KW-0689">Ribosomal protein</keyword>
<dbReference type="HAMAP" id="MF_00382">
    <property type="entry name" value="Ribosomal_bL20"/>
    <property type="match status" value="1"/>
</dbReference>
<evidence type="ECO:0000256" key="3">
    <source>
        <dbReference type="ARBA" id="ARBA00023274"/>
    </source>
</evidence>
<dbReference type="InterPro" id="IPR035566">
    <property type="entry name" value="Ribosomal_protein_bL20_C"/>
</dbReference>
<evidence type="ECO:0008006" key="8">
    <source>
        <dbReference type="Google" id="ProtNLM"/>
    </source>
</evidence>
<dbReference type="PRINTS" id="PR00062">
    <property type="entry name" value="RIBOSOMALL20"/>
</dbReference>
<dbReference type="GO" id="GO:1990904">
    <property type="term" value="C:ribonucleoprotein complex"/>
    <property type="evidence" value="ECO:0007669"/>
    <property type="project" value="UniProtKB-KW"/>
</dbReference>
<dbReference type="NCBIfam" id="TIGR01032">
    <property type="entry name" value="rplT_bact"/>
    <property type="match status" value="1"/>
</dbReference>
<accession>A0AAD3DAE3</accession>
<keyword evidence="7" id="KW-1185">Reference proteome</keyword>
<reference evidence="6 7" key="1">
    <citation type="journal article" date="2021" name="Sci. Rep.">
        <title>The genome of the diatom Chaetoceros tenuissimus carries an ancient integrated fragment of an extant virus.</title>
        <authorList>
            <person name="Hongo Y."/>
            <person name="Kimura K."/>
            <person name="Takaki Y."/>
            <person name="Yoshida Y."/>
            <person name="Baba S."/>
            <person name="Kobayashi G."/>
            <person name="Nagasaki K."/>
            <person name="Hano T."/>
            <person name="Tomaru Y."/>
        </authorList>
    </citation>
    <scope>NUCLEOTIDE SEQUENCE [LARGE SCALE GENOMIC DNA]</scope>
    <source>
        <strain evidence="6 7">NIES-3715</strain>
    </source>
</reference>
<dbReference type="EMBL" id="BLLK01000062">
    <property type="protein sequence ID" value="GFH59305.1"/>
    <property type="molecule type" value="Genomic_DNA"/>
</dbReference>
<feature type="region of interest" description="Disordered" evidence="5">
    <location>
        <begin position="21"/>
        <end position="49"/>
    </location>
</feature>
<dbReference type="GO" id="GO:0006412">
    <property type="term" value="P:translation"/>
    <property type="evidence" value="ECO:0007669"/>
    <property type="project" value="InterPro"/>
</dbReference>
<dbReference type="FunFam" id="1.10.1900.20:FF:000001">
    <property type="entry name" value="50S ribosomal protein L20"/>
    <property type="match status" value="1"/>
</dbReference>
<dbReference type="CDD" id="cd07026">
    <property type="entry name" value="Ribosomal_L20"/>
    <property type="match status" value="1"/>
</dbReference>
<evidence type="ECO:0000256" key="1">
    <source>
        <dbReference type="ARBA" id="ARBA00007698"/>
    </source>
</evidence>
<dbReference type="Proteomes" id="UP001054902">
    <property type="component" value="Unassembled WGS sequence"/>
</dbReference>
<evidence type="ECO:0000313" key="7">
    <source>
        <dbReference type="Proteomes" id="UP001054902"/>
    </source>
</evidence>
<dbReference type="Gene3D" id="6.10.160.10">
    <property type="match status" value="1"/>
</dbReference>
<name>A0AAD3DAE3_9STRA</name>
<comment type="caution">
    <text evidence="6">The sequence shown here is derived from an EMBL/GenBank/DDBJ whole genome shotgun (WGS) entry which is preliminary data.</text>
</comment>
<dbReference type="GO" id="GO:0019843">
    <property type="term" value="F:rRNA binding"/>
    <property type="evidence" value="ECO:0007669"/>
    <property type="project" value="InterPro"/>
</dbReference>
<sequence length="255" mass="28248">MINVNSLASLMARRCTVSSSRTAASSHLTRASSSATATANTENKQSMDITNDAASITTTPPVSSSMNVNFSSPLFGSSLLSSQRYMSTLPFRDVKAQSKNISNPLLSMFSKLTVSSSPSTVDSSIGLASPTISQKRTFASKKHKRIIKMAKGYRGRANRTFRAAIRRVEKGLQYSYRDRKVKRRNYRKLWIERINAGVRQHGISYSRFINGMATMNEDGEQGIKLNRKVLAEMAANEPFSFKAVVDVVKMKSIEK</sequence>
<evidence type="ECO:0000256" key="2">
    <source>
        <dbReference type="ARBA" id="ARBA00022980"/>
    </source>
</evidence>
<dbReference type="GO" id="GO:0003735">
    <property type="term" value="F:structural constituent of ribosome"/>
    <property type="evidence" value="ECO:0007669"/>
    <property type="project" value="InterPro"/>
</dbReference>
<dbReference type="Gene3D" id="1.10.1900.20">
    <property type="entry name" value="Ribosomal protein L20"/>
    <property type="match status" value="1"/>
</dbReference>
<dbReference type="Pfam" id="PF00453">
    <property type="entry name" value="Ribosomal_L20"/>
    <property type="match status" value="1"/>
</dbReference>
<dbReference type="AlphaFoldDB" id="A0AAD3DAE3"/>
<organism evidence="6 7">
    <name type="scientific">Chaetoceros tenuissimus</name>
    <dbReference type="NCBI Taxonomy" id="426638"/>
    <lineage>
        <taxon>Eukaryota</taxon>
        <taxon>Sar</taxon>
        <taxon>Stramenopiles</taxon>
        <taxon>Ochrophyta</taxon>
        <taxon>Bacillariophyta</taxon>
        <taxon>Coscinodiscophyceae</taxon>
        <taxon>Chaetocerotophycidae</taxon>
        <taxon>Chaetocerotales</taxon>
        <taxon>Chaetocerotaceae</taxon>
        <taxon>Chaetoceros</taxon>
    </lineage>
</organism>
<evidence type="ECO:0000313" key="6">
    <source>
        <dbReference type="EMBL" id="GFH59305.1"/>
    </source>
</evidence>
<dbReference type="InterPro" id="IPR005813">
    <property type="entry name" value="Ribosomal_bL20"/>
</dbReference>
<gene>
    <name evidence="6" type="ORF">CTEN210_15781</name>
</gene>
<comment type="similarity">
    <text evidence="1 4">Belongs to the bacterial ribosomal protein bL20 family.</text>
</comment>
<dbReference type="SUPFAM" id="SSF74731">
    <property type="entry name" value="Ribosomal protein L20"/>
    <property type="match status" value="1"/>
</dbReference>
<feature type="compositionally biased region" description="Low complexity" evidence="5">
    <location>
        <begin position="21"/>
        <end position="41"/>
    </location>
</feature>